<dbReference type="Gene3D" id="1.20.58.60">
    <property type="match status" value="4"/>
</dbReference>
<dbReference type="SUPFAM" id="SSF46966">
    <property type="entry name" value="Spectrin repeat"/>
    <property type="match status" value="3"/>
</dbReference>
<sequence length="769" mass="89066">MDDKHEIDSYDDRFQSADETGQALLDANHEASDEVLEKMAILDKSWAALKELRVRHPYQYEQCLNLYLFYCHSEQVDNWMSRQEDQVDTLTDLATYFEETGYPDDGYIRARQENLVPQFKDLKEPLATQKKFIDLLHLQQIFKDTEDEEAWIQEIESSTISTYLGKCSLRKLYHSLLDRAEECKCRLLQCYNEFLLAYEAEDMLDWIRDKKAENTGVDLDDVWELQKKFDEFQMDMETNELRLRDINNVADDLLFEELLTPEGAQIQQKIIELEHFAERLIADDHYAKNDTDAQLQWVLDKGKALKAQLIAEQTKLGNYADLKQFYHDLEDLEVWINEMLPTACDESYKDPTNIQAHFDENLTGRLSHKDFRSCFRGLNYYFPMVEEGEPEPKFEKFLDAINLGRLFLILIDKESEKIKPIDEIENAFQALAEGKAYITKKDMKQVVKWTQIMRNLSGGHIEEFVLVGFPTSPPLQLLLFALFFAIYLLTLLENALIVSTIWLTPSLHRPMYFFLGHLSFLELWYINVTVPRLLGAFLTQDCRVSFIGCMTQLYFFIALACTECVLLAIMAYDRYLAICEPLRYPSLMPSSLATRLAASSWGGGFFSSMMKLLFISQLSYCGPNIINHFFCDISPLLNLTCSDKEQAELVDFLLALVMILFPLLAVVLSYAAIILAILRIPTTQGRHKAFSTCASHLVVVVIYYSSTLFTYARPRAMYTFNHNKIISVLYTVIVPFFNPAIYCLRNKEVKDALRKAVLGRCQYLRAVTD</sequence>
<evidence type="ECO:0000256" key="2">
    <source>
        <dbReference type="ARBA" id="ARBA00004651"/>
    </source>
</evidence>
<evidence type="ECO:0000256" key="6">
    <source>
        <dbReference type="ARBA" id="ARBA00022725"/>
    </source>
</evidence>
<dbReference type="Gene3D" id="1.20.1070.10">
    <property type="entry name" value="Rhodopsin 7-helix transmembrane proteins"/>
    <property type="match status" value="1"/>
</dbReference>
<dbReference type="InterPro" id="IPR017452">
    <property type="entry name" value="GPCR_Rhodpsn_7TM"/>
</dbReference>
<evidence type="ECO:0000256" key="10">
    <source>
        <dbReference type="ARBA" id="ARBA00023157"/>
    </source>
</evidence>
<keyword evidence="18" id="KW-1185">Reference proteome</keyword>
<keyword evidence="9 15" id="KW-0472">Membrane</keyword>
<comment type="similarity">
    <text evidence="14">Belongs to the G-protein coupled receptor 1 family.</text>
</comment>
<dbReference type="InterPro" id="IPR011992">
    <property type="entry name" value="EF-hand-dom_pair"/>
</dbReference>
<dbReference type="PANTHER" id="PTHR24242">
    <property type="entry name" value="G-PROTEIN COUPLED RECEPTOR"/>
    <property type="match status" value="1"/>
</dbReference>
<keyword evidence="12" id="KW-0325">Glycoprotein</keyword>
<dbReference type="InterPro" id="IPR050939">
    <property type="entry name" value="Olfactory_GPCR1"/>
</dbReference>
<evidence type="ECO:0000256" key="12">
    <source>
        <dbReference type="ARBA" id="ARBA00023180"/>
    </source>
</evidence>
<dbReference type="Pfam" id="PF13853">
    <property type="entry name" value="7tm_4"/>
    <property type="match status" value="1"/>
</dbReference>
<dbReference type="GO" id="GO:0005886">
    <property type="term" value="C:plasma membrane"/>
    <property type="evidence" value="ECO:0007669"/>
    <property type="project" value="UniProtKB-SubCell"/>
</dbReference>
<dbReference type="FunFam" id="1.20.1070.10:FF:000001">
    <property type="entry name" value="Olfactory receptor"/>
    <property type="match status" value="1"/>
</dbReference>
<feature type="transmembrane region" description="Helical" evidence="15">
    <location>
        <begin position="592"/>
        <end position="614"/>
    </location>
</feature>
<keyword evidence="6" id="KW-0552">Olfaction</keyword>
<keyword evidence="10" id="KW-1015">Disulfide bond</keyword>
<feature type="transmembrane region" description="Helical" evidence="15">
    <location>
        <begin position="725"/>
        <end position="744"/>
    </location>
</feature>
<dbReference type="Proteomes" id="UP000010552">
    <property type="component" value="Unassembled WGS sequence"/>
</dbReference>
<evidence type="ECO:0000256" key="3">
    <source>
        <dbReference type="ARBA" id="ARBA00022475"/>
    </source>
</evidence>
<dbReference type="SMART" id="SM00150">
    <property type="entry name" value="SPEC"/>
    <property type="match status" value="1"/>
</dbReference>
<dbReference type="Pfam" id="PF00435">
    <property type="entry name" value="Spectrin"/>
    <property type="match status" value="2"/>
</dbReference>
<evidence type="ECO:0000256" key="7">
    <source>
        <dbReference type="ARBA" id="ARBA00022989"/>
    </source>
</evidence>
<organism evidence="17 18">
    <name type="scientific">Pteropus alecto</name>
    <name type="common">Black flying fox</name>
    <dbReference type="NCBI Taxonomy" id="9402"/>
    <lineage>
        <taxon>Eukaryota</taxon>
        <taxon>Metazoa</taxon>
        <taxon>Chordata</taxon>
        <taxon>Craniata</taxon>
        <taxon>Vertebrata</taxon>
        <taxon>Euteleostomi</taxon>
        <taxon>Mammalia</taxon>
        <taxon>Eutheria</taxon>
        <taxon>Laurasiatheria</taxon>
        <taxon>Chiroptera</taxon>
        <taxon>Yinpterochiroptera</taxon>
        <taxon>Pteropodoidea</taxon>
        <taxon>Pteropodidae</taxon>
        <taxon>Pteropodinae</taxon>
        <taxon>Pteropus</taxon>
    </lineage>
</organism>
<proteinExistence type="inferred from homology"/>
<reference evidence="18" key="1">
    <citation type="journal article" date="2013" name="Science">
        <title>Comparative analysis of bat genomes provides insight into the evolution of flight and immunity.</title>
        <authorList>
            <person name="Zhang G."/>
            <person name="Cowled C."/>
            <person name="Shi Z."/>
            <person name="Huang Z."/>
            <person name="Bishop-Lilly K.A."/>
            <person name="Fang X."/>
            <person name="Wynne J.W."/>
            <person name="Xiong Z."/>
            <person name="Baker M.L."/>
            <person name="Zhao W."/>
            <person name="Tachedjian M."/>
            <person name="Zhu Y."/>
            <person name="Zhou P."/>
            <person name="Jiang X."/>
            <person name="Ng J."/>
            <person name="Yang L."/>
            <person name="Wu L."/>
            <person name="Xiao J."/>
            <person name="Feng Y."/>
            <person name="Chen Y."/>
            <person name="Sun X."/>
            <person name="Zhang Y."/>
            <person name="Marsh G.A."/>
            <person name="Crameri G."/>
            <person name="Broder C.C."/>
            <person name="Frey K.G."/>
            <person name="Wang L.F."/>
            <person name="Wang J."/>
        </authorList>
    </citation>
    <scope>NUCLEOTIDE SEQUENCE [LARGE SCALE GENOMIC DNA]</scope>
</reference>
<evidence type="ECO:0000256" key="1">
    <source>
        <dbReference type="ARBA" id="ARBA00003929"/>
    </source>
</evidence>
<comment type="function">
    <text evidence="1">Putative odorant or sperm cell receptor.</text>
</comment>
<evidence type="ECO:0000256" key="15">
    <source>
        <dbReference type="SAM" id="Phobius"/>
    </source>
</evidence>
<keyword evidence="4" id="KW-0716">Sensory transduction</keyword>
<dbReference type="InParanoid" id="L5KU80"/>
<keyword evidence="7 15" id="KW-1133">Transmembrane helix</keyword>
<dbReference type="GO" id="GO:0004984">
    <property type="term" value="F:olfactory receptor activity"/>
    <property type="evidence" value="ECO:0007669"/>
    <property type="project" value="InterPro"/>
</dbReference>
<feature type="transmembrane region" description="Helical" evidence="15">
    <location>
        <begin position="477"/>
        <end position="504"/>
    </location>
</feature>
<evidence type="ECO:0000256" key="4">
    <source>
        <dbReference type="ARBA" id="ARBA00022606"/>
    </source>
</evidence>
<feature type="transmembrane region" description="Helical" evidence="15">
    <location>
        <begin position="689"/>
        <end position="705"/>
    </location>
</feature>
<dbReference type="InterPro" id="IPR000276">
    <property type="entry name" value="GPCR_Rhodpsn"/>
</dbReference>
<evidence type="ECO:0000259" key="16">
    <source>
        <dbReference type="PROSITE" id="PS50262"/>
    </source>
</evidence>
<feature type="transmembrane region" description="Helical" evidence="15">
    <location>
        <begin position="553"/>
        <end position="572"/>
    </location>
</feature>
<dbReference type="PRINTS" id="PR00245">
    <property type="entry name" value="OLFACTORYR"/>
</dbReference>
<dbReference type="PROSITE" id="PS00237">
    <property type="entry name" value="G_PROTEIN_RECEP_F1_1"/>
    <property type="match status" value="1"/>
</dbReference>
<feature type="domain" description="G-protein coupled receptors family 1 profile" evidence="16">
    <location>
        <begin position="493"/>
        <end position="742"/>
    </location>
</feature>
<feature type="transmembrane region" description="Helical" evidence="15">
    <location>
        <begin position="652"/>
        <end position="677"/>
    </location>
</feature>
<dbReference type="PRINTS" id="PR00237">
    <property type="entry name" value="GPCRRHODOPSN"/>
</dbReference>
<dbReference type="AlphaFoldDB" id="L5KU80"/>
<evidence type="ECO:0000256" key="9">
    <source>
        <dbReference type="ARBA" id="ARBA00023136"/>
    </source>
</evidence>
<dbReference type="InterPro" id="IPR000725">
    <property type="entry name" value="Olfact_rcpt"/>
</dbReference>
<dbReference type="PANTHER" id="PTHR24242:SF359">
    <property type="entry name" value="ODORANT RECEPTOR-RELATED"/>
    <property type="match status" value="1"/>
</dbReference>
<keyword evidence="13 14" id="KW-0807">Transducer</keyword>
<dbReference type="InterPro" id="IPR018159">
    <property type="entry name" value="Spectrin/alpha-actinin"/>
</dbReference>
<dbReference type="PROSITE" id="PS50262">
    <property type="entry name" value="G_PROTEIN_RECEP_F1_2"/>
    <property type="match status" value="1"/>
</dbReference>
<dbReference type="CDD" id="cd15224">
    <property type="entry name" value="7tmA_OR6B-like"/>
    <property type="match status" value="1"/>
</dbReference>
<evidence type="ECO:0000256" key="11">
    <source>
        <dbReference type="ARBA" id="ARBA00023170"/>
    </source>
</evidence>
<keyword evidence="8 14" id="KW-0297">G-protein coupled receptor</keyword>
<dbReference type="GO" id="GO:0004930">
    <property type="term" value="F:G protein-coupled receptor activity"/>
    <property type="evidence" value="ECO:0007669"/>
    <property type="project" value="UniProtKB-KW"/>
</dbReference>
<name>L5KU80_PTEAL</name>
<protein>
    <submittedName>
        <fullName evidence="17">Olfactory receptor 6P1</fullName>
    </submittedName>
</protein>
<dbReference type="CDD" id="cd00176">
    <property type="entry name" value="SPEC"/>
    <property type="match status" value="2"/>
</dbReference>
<keyword evidence="11 14" id="KW-0675">Receptor</keyword>
<keyword evidence="3" id="KW-1003">Cell membrane</keyword>
<evidence type="ECO:0000256" key="14">
    <source>
        <dbReference type="RuleBase" id="RU000688"/>
    </source>
</evidence>
<evidence type="ECO:0000256" key="13">
    <source>
        <dbReference type="ARBA" id="ARBA00023224"/>
    </source>
</evidence>
<evidence type="ECO:0000256" key="8">
    <source>
        <dbReference type="ARBA" id="ARBA00023040"/>
    </source>
</evidence>
<dbReference type="eggNOG" id="ENOG502SJJZ">
    <property type="taxonomic scope" value="Eukaryota"/>
</dbReference>
<dbReference type="InterPro" id="IPR002017">
    <property type="entry name" value="Spectrin_repeat"/>
</dbReference>
<dbReference type="STRING" id="9402.L5KU80"/>
<gene>
    <name evidence="17" type="ORF">PAL_GLEAN10000538</name>
</gene>
<evidence type="ECO:0000313" key="18">
    <source>
        <dbReference type="Proteomes" id="UP000010552"/>
    </source>
</evidence>
<dbReference type="EMBL" id="KB030566">
    <property type="protein sequence ID" value="ELK14775.1"/>
    <property type="molecule type" value="Genomic_DNA"/>
</dbReference>
<dbReference type="SUPFAM" id="SSF81321">
    <property type="entry name" value="Family A G protein-coupled receptor-like"/>
    <property type="match status" value="1"/>
</dbReference>
<accession>L5KU80</accession>
<dbReference type="SUPFAM" id="SSF47473">
    <property type="entry name" value="EF-hand"/>
    <property type="match status" value="1"/>
</dbReference>
<comment type="subcellular location">
    <subcellularLocation>
        <location evidence="2">Cell membrane</location>
        <topology evidence="2">Multi-pass membrane protein</topology>
    </subcellularLocation>
</comment>
<evidence type="ECO:0000313" key="17">
    <source>
        <dbReference type="EMBL" id="ELK14775.1"/>
    </source>
</evidence>
<feature type="transmembrane region" description="Helical" evidence="15">
    <location>
        <begin position="511"/>
        <end position="533"/>
    </location>
</feature>
<keyword evidence="5 14" id="KW-0812">Transmembrane</keyword>
<evidence type="ECO:0000256" key="5">
    <source>
        <dbReference type="ARBA" id="ARBA00022692"/>
    </source>
</evidence>